<dbReference type="EMBL" id="CP073754">
    <property type="protein sequence ID" value="QWF70166.1"/>
    <property type="molecule type" value="Genomic_DNA"/>
</dbReference>
<gene>
    <name evidence="6" type="ORF">KEF85_12535</name>
</gene>
<name>A0A975MMQ2_9GAMM</name>
<dbReference type="InterPro" id="IPR008162">
    <property type="entry name" value="Pyrophosphatase"/>
</dbReference>
<evidence type="ECO:0000256" key="4">
    <source>
        <dbReference type="ARBA" id="ARBA00022801"/>
    </source>
</evidence>
<evidence type="ECO:0000313" key="6">
    <source>
        <dbReference type="EMBL" id="QWF70166.1"/>
    </source>
</evidence>
<dbReference type="KEGG" id="mpad:KEF85_12535"/>
<reference evidence="6" key="1">
    <citation type="submission" date="2021-04" db="EMBL/GenBank/DDBJ databases">
        <title>Draft genome sequence data of methanotrophic Methylovulum sp. strain S1L and Methylomonas sp. strain S2AM isolated from boreal lake water columns.</title>
        <authorList>
            <person name="Rissanen A.J."/>
            <person name="Mangayil R."/>
            <person name="Svenning M.M."/>
            <person name="Khanongnuch R."/>
        </authorList>
    </citation>
    <scope>NUCLEOTIDE SEQUENCE</scope>
    <source>
        <strain evidence="6">S2AM</strain>
    </source>
</reference>
<dbReference type="SUPFAM" id="SSF50324">
    <property type="entry name" value="Inorganic pyrophosphatase"/>
    <property type="match status" value="1"/>
</dbReference>
<dbReference type="PANTHER" id="PTHR10286">
    <property type="entry name" value="INORGANIC PYROPHOSPHATASE"/>
    <property type="match status" value="1"/>
</dbReference>
<dbReference type="GO" id="GO:0006796">
    <property type="term" value="P:phosphate-containing compound metabolic process"/>
    <property type="evidence" value="ECO:0007669"/>
    <property type="project" value="InterPro"/>
</dbReference>
<sequence>MNIVHKAHPWHGIHPGNDAPSIVTAFIEIVPSDTVKYEIDKASGYLKIDRPQKFSNMIPTLYGFIPRTYCAERVAEYAGLKSGKAVLKGDGDPIDICVLSERTVTHGDILLQAIPIGGFRLLDGGEADDKIIAVMKGDEFYRQWRDVSDCPASYINRLKHYFLTYKHLPDEENGCEITDVYGREEAHEVINRALADYQYHFGCQDAL</sequence>
<keyword evidence="4 6" id="KW-0378">Hydrolase</keyword>
<proteinExistence type="predicted"/>
<dbReference type="PROSITE" id="PS00387">
    <property type="entry name" value="PPASE"/>
    <property type="match status" value="1"/>
</dbReference>
<keyword evidence="7" id="KW-1185">Reference proteome</keyword>
<evidence type="ECO:0000256" key="1">
    <source>
        <dbReference type="ARBA" id="ARBA00001946"/>
    </source>
</evidence>
<dbReference type="InterPro" id="IPR036649">
    <property type="entry name" value="Pyrophosphatase_sf"/>
</dbReference>
<dbReference type="NCBIfam" id="NF001886">
    <property type="entry name" value="PRK00642.1"/>
    <property type="match status" value="1"/>
</dbReference>
<dbReference type="AlphaFoldDB" id="A0A975MMQ2"/>
<dbReference type="RefSeq" id="WP_215581063.1">
    <property type="nucleotide sequence ID" value="NZ_CP073754.1"/>
</dbReference>
<dbReference type="GO" id="GO:0004427">
    <property type="term" value="F:inorganic diphosphate phosphatase activity"/>
    <property type="evidence" value="ECO:0007669"/>
    <property type="project" value="UniProtKB-EC"/>
</dbReference>
<dbReference type="EC" id="3.6.1.1" evidence="2"/>
<dbReference type="GO" id="GO:0000287">
    <property type="term" value="F:magnesium ion binding"/>
    <property type="evidence" value="ECO:0007669"/>
    <property type="project" value="InterPro"/>
</dbReference>
<accession>A0A975MMQ2</accession>
<evidence type="ECO:0000256" key="2">
    <source>
        <dbReference type="ARBA" id="ARBA00012146"/>
    </source>
</evidence>
<evidence type="ECO:0000256" key="3">
    <source>
        <dbReference type="ARBA" id="ARBA00022723"/>
    </source>
</evidence>
<dbReference type="Gene3D" id="3.90.80.10">
    <property type="entry name" value="Inorganic pyrophosphatase"/>
    <property type="match status" value="1"/>
</dbReference>
<evidence type="ECO:0000313" key="7">
    <source>
        <dbReference type="Proteomes" id="UP000676649"/>
    </source>
</evidence>
<dbReference type="Proteomes" id="UP000676649">
    <property type="component" value="Chromosome"/>
</dbReference>
<evidence type="ECO:0000256" key="5">
    <source>
        <dbReference type="ARBA" id="ARBA00022842"/>
    </source>
</evidence>
<organism evidence="6 7">
    <name type="scientific">Methylomonas paludis</name>
    <dbReference type="NCBI Taxonomy" id="1173101"/>
    <lineage>
        <taxon>Bacteria</taxon>
        <taxon>Pseudomonadati</taxon>
        <taxon>Pseudomonadota</taxon>
        <taxon>Gammaproteobacteria</taxon>
        <taxon>Methylococcales</taxon>
        <taxon>Methylococcaceae</taxon>
        <taxon>Methylomonas</taxon>
    </lineage>
</organism>
<comment type="cofactor">
    <cofactor evidence="1">
        <name>Mg(2+)</name>
        <dbReference type="ChEBI" id="CHEBI:18420"/>
    </cofactor>
</comment>
<dbReference type="Pfam" id="PF00719">
    <property type="entry name" value="Pyrophosphatase"/>
    <property type="match status" value="1"/>
</dbReference>
<keyword evidence="5" id="KW-0460">Magnesium</keyword>
<dbReference type="GO" id="GO:0005737">
    <property type="term" value="C:cytoplasm"/>
    <property type="evidence" value="ECO:0007669"/>
    <property type="project" value="InterPro"/>
</dbReference>
<protein>
    <recommendedName>
        <fullName evidence="2">inorganic diphosphatase</fullName>
        <ecNumber evidence="2">3.6.1.1</ecNumber>
    </recommendedName>
</protein>
<keyword evidence="3" id="KW-0479">Metal-binding</keyword>